<reference evidence="1 2" key="1">
    <citation type="submission" date="2024-04" db="EMBL/GenBank/DDBJ databases">
        <title>Tritrichomonas musculus Genome.</title>
        <authorList>
            <person name="Alves-Ferreira E."/>
            <person name="Grigg M."/>
            <person name="Lorenzi H."/>
            <person name="Galac M."/>
        </authorList>
    </citation>
    <scope>NUCLEOTIDE SEQUENCE [LARGE SCALE GENOMIC DNA]</scope>
    <source>
        <strain evidence="1 2">EAF2021</strain>
    </source>
</reference>
<gene>
    <name evidence="1" type="ORF">M9Y10_005823</name>
</gene>
<evidence type="ECO:0008006" key="3">
    <source>
        <dbReference type="Google" id="ProtNLM"/>
    </source>
</evidence>
<protein>
    <recommendedName>
        <fullName evidence="3">Ras-GAP domain-containing protein</fullName>
    </recommendedName>
</protein>
<sequence>MSSLFFQEVFGTSSAPQNECSNTKIDFPYPTLPEVSDLYQKLIDTCADPQSLLDLLNIQIMNHIRSGTPDHFNNFQLSQMLNPFFTILPYILSDRSIIAQTHSVLIKVNHFLSPWQYFSFQSFYSYFDCILSSKIYTGESRQWLISTIFDLLSQNKSVFSNSVVTRVHLKDKQFKDSLHAVVNKDKTISIYSQNTCIKKGILTYEPDENFPIHQIIEMNKDKKVTYKVRIVFLDSSNEKVTSDSFEHFLNDGSQIYQLIWSCVSCKNNEFTFEELDVIVRTILGYNGTFLQIFYYSQLNESLFKSLMSAAIFIHRHTFVLKTLIWAIFDEATDKNKLFKSPFPGVKYIITFVRDVTKKKMSFLMEQMIEYIDLFELDENNFDLVDFLSDSNFKHGIIKRFWESLLLAAQTFPKTIFDICFQLKTYSDMYLSKDHNRNCYSQAKDLMLSEVIIPSLFNNLRLATDKNRKDCLNFVIKSVTLTTASNKDDEFGLLGVEPLKKFLEYICADSSNLNVKDILMPSIQHFVNAAHDLIDCVKGSTEYLRKCAPKKTSNFTSSSTFNDFSEDEVEHPQIPVLRKKRTSKSASENLATLKDSEQSVNHLEQFKEIPSNQIPWKSRIAKDIFYSYYVSQHEKQ</sequence>
<evidence type="ECO:0000313" key="2">
    <source>
        <dbReference type="Proteomes" id="UP001470230"/>
    </source>
</evidence>
<keyword evidence="2" id="KW-1185">Reference proteome</keyword>
<dbReference type="EMBL" id="JAPFFF010000012">
    <property type="protein sequence ID" value="KAK8875650.1"/>
    <property type="molecule type" value="Genomic_DNA"/>
</dbReference>
<name>A0ABR2JFF2_9EUKA</name>
<dbReference type="Proteomes" id="UP001470230">
    <property type="component" value="Unassembled WGS sequence"/>
</dbReference>
<accession>A0ABR2JFF2</accession>
<proteinExistence type="predicted"/>
<comment type="caution">
    <text evidence="1">The sequence shown here is derived from an EMBL/GenBank/DDBJ whole genome shotgun (WGS) entry which is preliminary data.</text>
</comment>
<organism evidence="1 2">
    <name type="scientific">Tritrichomonas musculus</name>
    <dbReference type="NCBI Taxonomy" id="1915356"/>
    <lineage>
        <taxon>Eukaryota</taxon>
        <taxon>Metamonada</taxon>
        <taxon>Parabasalia</taxon>
        <taxon>Tritrichomonadida</taxon>
        <taxon>Tritrichomonadidae</taxon>
        <taxon>Tritrichomonas</taxon>
    </lineage>
</organism>
<evidence type="ECO:0000313" key="1">
    <source>
        <dbReference type="EMBL" id="KAK8875650.1"/>
    </source>
</evidence>